<dbReference type="GO" id="GO:0016126">
    <property type="term" value="P:sterol biosynthetic process"/>
    <property type="evidence" value="ECO:0000318"/>
    <property type="project" value="GO_Central"/>
</dbReference>
<dbReference type="InterPro" id="IPR006694">
    <property type="entry name" value="Fatty_acid_hydroxylase"/>
</dbReference>
<keyword evidence="2 6" id="KW-0812">Transmembrane</keyword>
<keyword evidence="3 6" id="KW-1133">Transmembrane helix</keyword>
<dbReference type="KEGG" id="spu:105439193"/>
<feature type="transmembrane region" description="Helical" evidence="6">
    <location>
        <begin position="199"/>
        <end position="224"/>
    </location>
</feature>
<dbReference type="GeneID" id="105439193"/>
<dbReference type="InterPro" id="IPR050307">
    <property type="entry name" value="Sterol_Desaturase_Related"/>
</dbReference>
<name>A0A7M7NIE6_STRPU</name>
<dbReference type="AlphaFoldDB" id="A0A7M7NIE6"/>
<evidence type="ECO:0000256" key="3">
    <source>
        <dbReference type="ARBA" id="ARBA00022989"/>
    </source>
</evidence>
<protein>
    <recommendedName>
        <fullName evidence="7">Fatty acid hydroxylase domain-containing protein</fullName>
    </recommendedName>
</protein>
<dbReference type="OMA" id="WISIRFR"/>
<feature type="domain" description="Fatty acid hydroxylase" evidence="7">
    <location>
        <begin position="149"/>
        <end position="272"/>
    </location>
</feature>
<evidence type="ECO:0000259" key="7">
    <source>
        <dbReference type="Pfam" id="PF04116"/>
    </source>
</evidence>
<evidence type="ECO:0000256" key="2">
    <source>
        <dbReference type="ARBA" id="ARBA00022692"/>
    </source>
</evidence>
<comment type="subcellular location">
    <subcellularLocation>
        <location evidence="1">Membrane</location>
    </subcellularLocation>
</comment>
<organism evidence="8 9">
    <name type="scientific">Strongylocentrotus purpuratus</name>
    <name type="common">Purple sea urchin</name>
    <dbReference type="NCBI Taxonomy" id="7668"/>
    <lineage>
        <taxon>Eukaryota</taxon>
        <taxon>Metazoa</taxon>
        <taxon>Echinodermata</taxon>
        <taxon>Eleutherozoa</taxon>
        <taxon>Echinozoa</taxon>
        <taxon>Echinoidea</taxon>
        <taxon>Euechinoidea</taxon>
        <taxon>Echinacea</taxon>
        <taxon>Camarodonta</taxon>
        <taxon>Echinidea</taxon>
        <taxon>Strongylocentrotidae</taxon>
        <taxon>Strongylocentrotus</taxon>
    </lineage>
</organism>
<keyword evidence="9" id="KW-1185">Reference proteome</keyword>
<dbReference type="Pfam" id="PF04116">
    <property type="entry name" value="FA_hydroxylase"/>
    <property type="match status" value="1"/>
</dbReference>
<feature type="transmembrane region" description="Helical" evidence="6">
    <location>
        <begin position="46"/>
        <end position="68"/>
    </location>
</feature>
<feature type="transmembrane region" description="Helical" evidence="6">
    <location>
        <begin position="100"/>
        <end position="122"/>
    </location>
</feature>
<dbReference type="GO" id="GO:0000254">
    <property type="term" value="F:C-4 methylsterol oxidase activity"/>
    <property type="evidence" value="ECO:0000318"/>
    <property type="project" value="GO_Central"/>
</dbReference>
<sequence>MYVQVKRLWQGDTTRGTISAQHTSFDIDNVTNHDFVGVGGYYMKDVGFYLLQSFTGAFLIFYGVGGYLKWYYYIQRREGAADWKCQPDRFLQPEDDRLEFWLGSLNMAIGSLLSGILVTYIMNGGETKLYYSIKDYGWVYFLLSIPINYLYNEVSIYYPHRMMHHPIFYRHHKVHHRFKAPTPWSAAAMHPYEFIIFQFLLEIPIFLVPLHAGVFLFWLIYGYYYGILAHSGIDLHSMLPWQPSVIFHDDHHKYFHCNFGVNTMIFDRLHGTLRKNDRFYSETTFGGKGAPIQDPSAAGVTDKDS</sequence>
<evidence type="ECO:0000256" key="4">
    <source>
        <dbReference type="ARBA" id="ARBA00023136"/>
    </source>
</evidence>
<reference evidence="9" key="1">
    <citation type="submission" date="2015-02" db="EMBL/GenBank/DDBJ databases">
        <title>Genome sequencing for Strongylocentrotus purpuratus.</title>
        <authorList>
            <person name="Murali S."/>
            <person name="Liu Y."/>
            <person name="Vee V."/>
            <person name="English A."/>
            <person name="Wang M."/>
            <person name="Skinner E."/>
            <person name="Han Y."/>
            <person name="Muzny D.M."/>
            <person name="Worley K.C."/>
            <person name="Gibbs R.A."/>
        </authorList>
    </citation>
    <scope>NUCLEOTIDE SEQUENCE</scope>
</reference>
<evidence type="ECO:0000256" key="1">
    <source>
        <dbReference type="ARBA" id="ARBA00004370"/>
    </source>
</evidence>
<dbReference type="GO" id="GO:0005506">
    <property type="term" value="F:iron ion binding"/>
    <property type="evidence" value="ECO:0007669"/>
    <property type="project" value="InterPro"/>
</dbReference>
<dbReference type="PANTHER" id="PTHR11863">
    <property type="entry name" value="STEROL DESATURASE"/>
    <property type="match status" value="1"/>
</dbReference>
<dbReference type="Proteomes" id="UP000007110">
    <property type="component" value="Unassembled WGS sequence"/>
</dbReference>
<evidence type="ECO:0000313" key="8">
    <source>
        <dbReference type="EnsemblMetazoa" id="XP_030835388"/>
    </source>
</evidence>
<dbReference type="GO" id="GO:0005789">
    <property type="term" value="C:endoplasmic reticulum membrane"/>
    <property type="evidence" value="ECO:0000318"/>
    <property type="project" value="GO_Central"/>
</dbReference>
<accession>A0A7M7NIE6</accession>
<evidence type="ECO:0000256" key="5">
    <source>
        <dbReference type="SAM" id="MobiDB-lite"/>
    </source>
</evidence>
<dbReference type="InParanoid" id="A0A7M7NIE6"/>
<reference evidence="8" key="2">
    <citation type="submission" date="2021-01" db="UniProtKB">
        <authorList>
            <consortium name="EnsemblMetazoa"/>
        </authorList>
    </citation>
    <scope>IDENTIFICATION</scope>
</reference>
<feature type="region of interest" description="Disordered" evidence="5">
    <location>
        <begin position="286"/>
        <end position="305"/>
    </location>
</feature>
<dbReference type="OrthoDB" id="408954at2759"/>
<evidence type="ECO:0000313" key="9">
    <source>
        <dbReference type="Proteomes" id="UP000007110"/>
    </source>
</evidence>
<evidence type="ECO:0000256" key="6">
    <source>
        <dbReference type="SAM" id="Phobius"/>
    </source>
</evidence>
<dbReference type="RefSeq" id="XP_030835388.1">
    <property type="nucleotide sequence ID" value="XM_030979528.1"/>
</dbReference>
<proteinExistence type="predicted"/>
<feature type="transmembrane region" description="Helical" evidence="6">
    <location>
        <begin position="137"/>
        <end position="158"/>
    </location>
</feature>
<keyword evidence="4 6" id="KW-0472">Membrane</keyword>
<dbReference type="EnsemblMetazoa" id="XM_030979528">
    <property type="protein sequence ID" value="XP_030835388"/>
    <property type="gene ID" value="LOC105439193"/>
</dbReference>